<dbReference type="EMBL" id="CP001086">
    <property type="protein sequence ID" value="ADD79949.1"/>
    <property type="molecule type" value="Genomic_DNA"/>
</dbReference>
<proteinExistence type="predicted"/>
<gene>
    <name evidence="2" type="ordered locus">RIEPE_A0005</name>
    <name evidence="1" type="ordered locus">RIEPE_A0007</name>
</gene>
<dbReference type="KEGG" id="rip:RIEPE_A0007"/>
<dbReference type="Pfam" id="PF10134">
    <property type="entry name" value="RPA"/>
    <property type="match status" value="1"/>
</dbReference>
<dbReference type="InterPro" id="IPR018777">
    <property type="entry name" value="Replication_initiator_prot_A"/>
</dbReference>
<protein>
    <submittedName>
        <fullName evidence="2">Replication initiator and transcription repressor</fullName>
    </submittedName>
</protein>
<dbReference type="Proteomes" id="UP000001700">
    <property type="component" value="Plasmid pPAN"/>
</dbReference>
<dbReference type="EMBL" id="CP001086">
    <property type="protein sequence ID" value="ADD79960.1"/>
    <property type="molecule type" value="Genomic_DNA"/>
</dbReference>
<dbReference type="KEGG" id="rip:RIEPE_A0005"/>
<organism evidence="2 3">
    <name type="scientific">Riesia pediculicola (strain USDA)</name>
    <dbReference type="NCBI Taxonomy" id="515618"/>
    <lineage>
        <taxon>Bacteria</taxon>
        <taxon>Pseudomonadati</taxon>
        <taxon>Pseudomonadota</taxon>
        <taxon>Gammaproteobacteria</taxon>
        <taxon>Enterobacterales</taxon>
        <taxon>Enterobacteriaceae</taxon>
        <taxon>Candidatus Riesia</taxon>
    </lineage>
</organism>
<keyword evidence="3" id="KW-1185">Reference proteome</keyword>
<evidence type="ECO:0000313" key="3">
    <source>
        <dbReference type="Proteomes" id="UP000001700"/>
    </source>
</evidence>
<dbReference type="RefSeq" id="WP_013034920.1">
    <property type="nucleotide sequence ID" value="NC_013962.1"/>
</dbReference>
<evidence type="ECO:0000313" key="1">
    <source>
        <dbReference type="EMBL" id="ADD79949.1"/>
    </source>
</evidence>
<dbReference type="HOGENOM" id="CLU_050846_2_0_6"/>
<geneLocation type="plasmid" evidence="2 3">
    <name>pPAN</name>
</geneLocation>
<accession>D4G923</accession>
<keyword evidence="2" id="KW-0614">Plasmid</keyword>
<evidence type="ECO:0000313" key="2">
    <source>
        <dbReference type="EMBL" id="ADD79960.1"/>
    </source>
</evidence>
<reference evidence="2 3" key="1">
    <citation type="submission" date="2008-05" db="EMBL/GenBank/DDBJ databases">
        <title>Genome sequence of Riesia pediculicola USDA.</title>
        <authorList>
            <person name="Kirkness E.F."/>
        </authorList>
    </citation>
    <scope>NUCLEOTIDE SEQUENCE [LARGE SCALE GENOMIC DNA]</scope>
    <source>
        <strain evidence="3">USDA</strain>
        <plasmid evidence="2 3">pPAN</plasmid>
        <plasmid evidence="2">USDA</plasmid>
    </source>
</reference>
<dbReference type="eggNOG" id="COG5534">
    <property type="taxonomic scope" value="Bacteria"/>
</dbReference>
<sequence>MNFRDEIFTMEHPIFSLRGGDKKMRKYINFRNKSTIEIVPSRWGSATIFDKDMWIYITSKLVRDLDENKKIRRTISFVPHDFFRSTNRDSGGRSYVELKRTLSRLSGTRIEICQIGTNGKMNIVEFGLIDQWKIISKMDRKKGNFHSSKTISITIPEWLYERIIQHRVLQINKRYFSIRKAMERRLYEIARKHCGLQKKFTISLKRLHEKIGSHSCLNAFKHKIYSSSIQQKEERTLPDYVISIEKSTNQVTFRREGAKNELLFSQIKKLEKKSEQSSR</sequence>
<dbReference type="AlphaFoldDB" id="D4G923"/>
<name>D4G923_RIEPU</name>